<keyword evidence="4 6" id="KW-1133">Transmembrane helix</keyword>
<protein>
    <submittedName>
        <fullName evidence="8">DMT family transporter</fullName>
    </submittedName>
</protein>
<dbReference type="GO" id="GO:0016020">
    <property type="term" value="C:membrane"/>
    <property type="evidence" value="ECO:0007669"/>
    <property type="project" value="UniProtKB-SubCell"/>
</dbReference>
<evidence type="ECO:0000256" key="2">
    <source>
        <dbReference type="ARBA" id="ARBA00007362"/>
    </source>
</evidence>
<comment type="subcellular location">
    <subcellularLocation>
        <location evidence="1">Membrane</location>
        <topology evidence="1">Multi-pass membrane protein</topology>
    </subcellularLocation>
</comment>
<evidence type="ECO:0000256" key="4">
    <source>
        <dbReference type="ARBA" id="ARBA00022989"/>
    </source>
</evidence>
<dbReference type="Pfam" id="PF00892">
    <property type="entry name" value="EamA"/>
    <property type="match status" value="2"/>
</dbReference>
<evidence type="ECO:0000256" key="6">
    <source>
        <dbReference type="SAM" id="Phobius"/>
    </source>
</evidence>
<feature type="transmembrane region" description="Helical" evidence="6">
    <location>
        <begin position="269"/>
        <end position="286"/>
    </location>
</feature>
<name>A0A7Y0Q4F3_9FIRM</name>
<accession>A0A7Y0Q4F3</accession>
<dbReference type="PANTHER" id="PTHR32322:SF2">
    <property type="entry name" value="EAMA DOMAIN-CONTAINING PROTEIN"/>
    <property type="match status" value="1"/>
</dbReference>
<comment type="similarity">
    <text evidence="2">Belongs to the EamA transporter family.</text>
</comment>
<feature type="transmembrane region" description="Helical" evidence="6">
    <location>
        <begin position="67"/>
        <end position="88"/>
    </location>
</feature>
<feature type="transmembrane region" description="Helical" evidence="6">
    <location>
        <begin position="212"/>
        <end position="232"/>
    </location>
</feature>
<evidence type="ECO:0000313" key="8">
    <source>
        <dbReference type="EMBL" id="NMP23956.1"/>
    </source>
</evidence>
<dbReference type="InterPro" id="IPR050638">
    <property type="entry name" value="AA-Vitamin_Transporters"/>
</dbReference>
<evidence type="ECO:0000259" key="7">
    <source>
        <dbReference type="Pfam" id="PF00892"/>
    </source>
</evidence>
<feature type="transmembrane region" description="Helical" evidence="6">
    <location>
        <begin position="7"/>
        <end position="24"/>
    </location>
</feature>
<reference evidence="8 9" key="1">
    <citation type="submission" date="2020-04" db="EMBL/GenBank/DDBJ databases">
        <authorList>
            <person name="Zhang R."/>
            <person name="Schippers A."/>
        </authorList>
    </citation>
    <scope>NUCLEOTIDE SEQUENCE [LARGE SCALE GENOMIC DNA]</scope>
    <source>
        <strain evidence="8 9">DSM 109850</strain>
    </source>
</reference>
<dbReference type="Proteomes" id="UP000533476">
    <property type="component" value="Unassembled WGS sequence"/>
</dbReference>
<feature type="transmembrane region" description="Helical" evidence="6">
    <location>
        <begin position="36"/>
        <end position="55"/>
    </location>
</feature>
<dbReference type="EMBL" id="JABBVZ010000075">
    <property type="protein sequence ID" value="NMP23956.1"/>
    <property type="molecule type" value="Genomic_DNA"/>
</dbReference>
<keyword evidence="3 6" id="KW-0812">Transmembrane</keyword>
<evidence type="ECO:0000313" key="9">
    <source>
        <dbReference type="Proteomes" id="UP000533476"/>
    </source>
</evidence>
<evidence type="ECO:0000256" key="3">
    <source>
        <dbReference type="ARBA" id="ARBA00022692"/>
    </source>
</evidence>
<dbReference type="InterPro" id="IPR000620">
    <property type="entry name" value="EamA_dom"/>
</dbReference>
<feature type="domain" description="EamA" evidence="7">
    <location>
        <begin position="151"/>
        <end position="286"/>
    </location>
</feature>
<gene>
    <name evidence="8" type="ORF">HIJ39_16605</name>
</gene>
<evidence type="ECO:0000256" key="1">
    <source>
        <dbReference type="ARBA" id="ARBA00004141"/>
    </source>
</evidence>
<feature type="transmembrane region" description="Helical" evidence="6">
    <location>
        <begin position="125"/>
        <end position="144"/>
    </location>
</feature>
<dbReference type="PANTHER" id="PTHR32322">
    <property type="entry name" value="INNER MEMBRANE TRANSPORTER"/>
    <property type="match status" value="1"/>
</dbReference>
<dbReference type="InterPro" id="IPR037185">
    <property type="entry name" value="EmrE-like"/>
</dbReference>
<dbReference type="SUPFAM" id="SSF103481">
    <property type="entry name" value="Multidrug resistance efflux transporter EmrE"/>
    <property type="match status" value="2"/>
</dbReference>
<feature type="transmembrane region" description="Helical" evidence="6">
    <location>
        <begin position="94"/>
        <end position="116"/>
    </location>
</feature>
<feature type="transmembrane region" description="Helical" evidence="6">
    <location>
        <begin position="244"/>
        <end position="263"/>
    </location>
</feature>
<evidence type="ECO:0000256" key="5">
    <source>
        <dbReference type="ARBA" id="ARBA00023136"/>
    </source>
</evidence>
<feature type="transmembrane region" description="Helical" evidence="6">
    <location>
        <begin position="150"/>
        <end position="169"/>
    </location>
</feature>
<proteinExistence type="inferred from homology"/>
<comment type="caution">
    <text evidence="8">The sequence shown here is derived from an EMBL/GenBank/DDBJ whole genome shotgun (WGS) entry which is preliminary data.</text>
</comment>
<keyword evidence="9" id="KW-1185">Reference proteome</keyword>
<sequence length="288" mass="31413">MRSRYWGAIWMALAASIWGGMYVVSKIVLATVQPLMLLWLRYIVGLAALVLVLLVTRQPWRMRWRDALWVAAIGIVGYVISIWAQFLGTKLSSAQLGAMITSATPAFMVVFGRLLLGEKITVRRGISVVIATLGVLLIVGVGGVGRNYQAGGLILLLAALAWALMSVLVKRVPGRFPPLLVTTYAILIATIVVTPLSLRQWQGLSVLLSHPILWGGVLYLGIISTAGAFFLWNQGLKMVDASSGGLYFFFQPLVGTFLGWLVLGEQVSWTFWVGAAFIVLGVLLVIRE</sequence>
<feature type="transmembrane region" description="Helical" evidence="6">
    <location>
        <begin position="176"/>
        <end position="197"/>
    </location>
</feature>
<organism evidence="8 9">
    <name type="scientific">Sulfobacillus harzensis</name>
    <dbReference type="NCBI Taxonomy" id="2729629"/>
    <lineage>
        <taxon>Bacteria</taxon>
        <taxon>Bacillati</taxon>
        <taxon>Bacillota</taxon>
        <taxon>Clostridia</taxon>
        <taxon>Eubacteriales</taxon>
        <taxon>Clostridiales Family XVII. Incertae Sedis</taxon>
        <taxon>Sulfobacillus</taxon>
    </lineage>
</organism>
<feature type="domain" description="EamA" evidence="7">
    <location>
        <begin position="6"/>
        <end position="139"/>
    </location>
</feature>
<dbReference type="RefSeq" id="WP_169101652.1">
    <property type="nucleotide sequence ID" value="NZ_JABBVZ010000075.1"/>
</dbReference>
<dbReference type="AlphaFoldDB" id="A0A7Y0Q4F3"/>
<keyword evidence="5 6" id="KW-0472">Membrane</keyword>